<keyword evidence="2" id="KW-1185">Reference proteome</keyword>
<name>A0ABZ1LK69_9ACTN</name>
<evidence type="ECO:0000313" key="2">
    <source>
        <dbReference type="Proteomes" id="UP001622594"/>
    </source>
</evidence>
<sequence length="78" mass="8024">MKKSLQDFMGQMAFQHANSTYLGLLGAPDVLPGPVVTVVTPVGRVGGPVEVVGTGSTRASWSTSAPCRCPRSTCSATT</sequence>
<dbReference type="RefSeq" id="WP_398169479.1">
    <property type="nucleotide sequence ID" value="NZ_CP108188.1"/>
</dbReference>
<reference evidence="1 2" key="1">
    <citation type="submission" date="2022-10" db="EMBL/GenBank/DDBJ databases">
        <title>The complete genomes of actinobacterial strains from the NBC collection.</title>
        <authorList>
            <person name="Joergensen T.S."/>
            <person name="Alvarez Arevalo M."/>
            <person name="Sterndorff E.B."/>
            <person name="Faurdal D."/>
            <person name="Vuksanovic O."/>
            <person name="Mourched A.-S."/>
            <person name="Charusanti P."/>
            <person name="Shaw S."/>
            <person name="Blin K."/>
            <person name="Weber T."/>
        </authorList>
    </citation>
    <scope>NUCLEOTIDE SEQUENCE [LARGE SCALE GENOMIC DNA]</scope>
    <source>
        <strain evidence="1 2">NBC_00123</strain>
    </source>
</reference>
<proteinExistence type="predicted"/>
<accession>A0ABZ1LK69</accession>
<organism evidence="1 2">
    <name type="scientific">Streptomyces zaomyceticus</name>
    <dbReference type="NCBI Taxonomy" id="68286"/>
    <lineage>
        <taxon>Bacteria</taxon>
        <taxon>Bacillati</taxon>
        <taxon>Actinomycetota</taxon>
        <taxon>Actinomycetes</taxon>
        <taxon>Kitasatosporales</taxon>
        <taxon>Streptomycetaceae</taxon>
        <taxon>Streptomyces</taxon>
    </lineage>
</organism>
<evidence type="ECO:0000313" key="1">
    <source>
        <dbReference type="EMBL" id="WTR74917.1"/>
    </source>
</evidence>
<protein>
    <submittedName>
        <fullName evidence="1">Uncharacterized protein</fullName>
    </submittedName>
</protein>
<dbReference type="Proteomes" id="UP001622594">
    <property type="component" value="Chromosome"/>
</dbReference>
<dbReference type="EMBL" id="CP108188">
    <property type="protein sequence ID" value="WTR74917.1"/>
    <property type="molecule type" value="Genomic_DNA"/>
</dbReference>
<gene>
    <name evidence="1" type="ORF">OG814_39430</name>
</gene>